<dbReference type="EMBL" id="JBBLYY010000016">
    <property type="protein sequence ID" value="MEK0170300.1"/>
    <property type="molecule type" value="Genomic_DNA"/>
</dbReference>
<keyword evidence="2" id="KW-0418">Kinase</keyword>
<dbReference type="InterPro" id="IPR011006">
    <property type="entry name" value="CheY-like_superfamily"/>
</dbReference>
<dbReference type="Proteomes" id="UP001370299">
    <property type="component" value="Unassembled WGS sequence"/>
</dbReference>
<dbReference type="InterPro" id="IPR012074">
    <property type="entry name" value="GAF_ANTAR"/>
</dbReference>
<gene>
    <name evidence="6" type="ORF">WMN62_02345</name>
</gene>
<protein>
    <submittedName>
        <fullName evidence="6">GAF and ANTAR domain-containing protein</fullName>
    </submittedName>
</protein>
<dbReference type="Pfam" id="PF13185">
    <property type="entry name" value="GAF_2"/>
    <property type="match status" value="1"/>
</dbReference>
<dbReference type="PROSITE" id="PS50921">
    <property type="entry name" value="ANTAR"/>
    <property type="match status" value="1"/>
</dbReference>
<evidence type="ECO:0000259" key="5">
    <source>
        <dbReference type="PROSITE" id="PS50921"/>
    </source>
</evidence>
<keyword evidence="3" id="KW-0805">Transcription regulation</keyword>
<evidence type="ECO:0000256" key="1">
    <source>
        <dbReference type="ARBA" id="ARBA00022679"/>
    </source>
</evidence>
<dbReference type="InterPro" id="IPR036388">
    <property type="entry name" value="WH-like_DNA-bd_sf"/>
</dbReference>
<dbReference type="Gene3D" id="3.30.450.40">
    <property type="match status" value="1"/>
</dbReference>
<keyword evidence="1" id="KW-0808">Transferase</keyword>
<dbReference type="RefSeq" id="WP_123311427.1">
    <property type="nucleotide sequence ID" value="NZ_JBBKAP010000051.1"/>
</dbReference>
<feature type="domain" description="ANTAR" evidence="5">
    <location>
        <begin position="169"/>
        <end position="230"/>
    </location>
</feature>
<dbReference type="InterPro" id="IPR029016">
    <property type="entry name" value="GAF-like_dom_sf"/>
</dbReference>
<evidence type="ECO:0000256" key="3">
    <source>
        <dbReference type="ARBA" id="ARBA00023015"/>
    </source>
</evidence>
<dbReference type="InterPro" id="IPR003018">
    <property type="entry name" value="GAF"/>
</dbReference>
<comment type="caution">
    <text evidence="6">The sequence shown here is derived from an EMBL/GenBank/DDBJ whole genome shotgun (WGS) entry which is preliminary data.</text>
</comment>
<sequence>MAPTRERRLIDTFVTLTDTLVDEYDVVDLLQNLVDSVVDIFDASAAGILLANQNQELEVVASTSERSSFVGLLQLDAGEGPCVECFATGRPVSVGDQAEMQRRWPTFAAASAESGYASVHAIPMRLRDTTLGSLNLFRETEGALNRDDALAAQALTDVATISILQQRTLQHAALTQAQLQRALDSRVVIEQAKGFVAYTHSVETDAAFELLRQYARSHQERLADVARAIVERRLVLPA</sequence>
<name>A0ABU8Y9Z1_9MICO</name>
<keyword evidence="4" id="KW-0804">Transcription</keyword>
<keyword evidence="7" id="KW-1185">Reference proteome</keyword>
<dbReference type="Gene3D" id="1.10.10.10">
    <property type="entry name" value="Winged helix-like DNA-binding domain superfamily/Winged helix DNA-binding domain"/>
    <property type="match status" value="1"/>
</dbReference>
<proteinExistence type="predicted"/>
<evidence type="ECO:0000313" key="7">
    <source>
        <dbReference type="Proteomes" id="UP001370299"/>
    </source>
</evidence>
<evidence type="ECO:0000313" key="6">
    <source>
        <dbReference type="EMBL" id="MEK0170300.1"/>
    </source>
</evidence>
<evidence type="ECO:0000256" key="2">
    <source>
        <dbReference type="ARBA" id="ARBA00022777"/>
    </source>
</evidence>
<organism evidence="6 7">
    <name type="scientific">Curtobacterium citreum</name>
    <dbReference type="NCBI Taxonomy" id="2036"/>
    <lineage>
        <taxon>Bacteria</taxon>
        <taxon>Bacillati</taxon>
        <taxon>Actinomycetota</taxon>
        <taxon>Actinomycetes</taxon>
        <taxon>Micrococcales</taxon>
        <taxon>Microbacteriaceae</taxon>
        <taxon>Curtobacterium</taxon>
    </lineage>
</organism>
<accession>A0ABU8Y9Z1</accession>
<evidence type="ECO:0000256" key="4">
    <source>
        <dbReference type="ARBA" id="ARBA00023163"/>
    </source>
</evidence>
<dbReference type="Pfam" id="PF03861">
    <property type="entry name" value="ANTAR"/>
    <property type="match status" value="1"/>
</dbReference>
<dbReference type="SUPFAM" id="SSF52172">
    <property type="entry name" value="CheY-like"/>
    <property type="match status" value="1"/>
</dbReference>
<dbReference type="PIRSF" id="PIRSF036625">
    <property type="entry name" value="GAF_ANTAR"/>
    <property type="match status" value="1"/>
</dbReference>
<dbReference type="SMART" id="SM01012">
    <property type="entry name" value="ANTAR"/>
    <property type="match status" value="1"/>
</dbReference>
<dbReference type="SUPFAM" id="SSF55781">
    <property type="entry name" value="GAF domain-like"/>
    <property type="match status" value="1"/>
</dbReference>
<dbReference type="InterPro" id="IPR005561">
    <property type="entry name" value="ANTAR"/>
</dbReference>
<reference evidence="6 7" key="1">
    <citation type="submission" date="2024-03" db="EMBL/GenBank/DDBJ databases">
        <title>Whole genomes of four grape xylem sap localized bacterial endophytes.</title>
        <authorList>
            <person name="Kumar G."/>
            <person name="Savka M.A."/>
        </authorList>
    </citation>
    <scope>NUCLEOTIDE SEQUENCE [LARGE SCALE GENOMIC DNA]</scope>
    <source>
        <strain evidence="6 7">RIT_GXS8</strain>
    </source>
</reference>
<dbReference type="SMART" id="SM00065">
    <property type="entry name" value="GAF"/>
    <property type="match status" value="1"/>
</dbReference>